<dbReference type="GO" id="GO:0016020">
    <property type="term" value="C:membrane"/>
    <property type="evidence" value="ECO:0007669"/>
    <property type="project" value="UniProtKB-SubCell"/>
</dbReference>
<evidence type="ECO:0000256" key="7">
    <source>
        <dbReference type="SAM" id="Phobius"/>
    </source>
</evidence>
<comment type="caution">
    <text evidence="9">The sequence shown here is derived from an EMBL/GenBank/DDBJ whole genome shotgun (WGS) entry which is preliminary data.</text>
</comment>
<evidence type="ECO:0000256" key="1">
    <source>
        <dbReference type="ARBA" id="ARBA00004479"/>
    </source>
</evidence>
<dbReference type="SMART" id="SM01190">
    <property type="entry name" value="EMP24_GP25L"/>
    <property type="match status" value="1"/>
</dbReference>
<feature type="domain" description="GOLD" evidence="8">
    <location>
        <begin position="10"/>
        <end position="273"/>
    </location>
</feature>
<evidence type="ECO:0000256" key="6">
    <source>
        <dbReference type="ARBA" id="ARBA00023136"/>
    </source>
</evidence>
<evidence type="ECO:0000256" key="4">
    <source>
        <dbReference type="ARBA" id="ARBA00022729"/>
    </source>
</evidence>
<dbReference type="InterPro" id="IPR009038">
    <property type="entry name" value="GOLD_dom"/>
</dbReference>
<keyword evidence="6 7" id="KW-0472">Membrane</keyword>
<keyword evidence="10" id="KW-1185">Reference proteome</keyword>
<dbReference type="InterPro" id="IPR015720">
    <property type="entry name" value="Emp24-like"/>
</dbReference>
<dbReference type="Pfam" id="PF01105">
    <property type="entry name" value="EMP24_GP25L"/>
    <property type="match status" value="1"/>
</dbReference>
<dbReference type="EMBL" id="JAGRRH010000007">
    <property type="protein sequence ID" value="KAG7367023.1"/>
    <property type="molecule type" value="Genomic_DNA"/>
</dbReference>
<dbReference type="AlphaFoldDB" id="A0A9K3LSA0"/>
<dbReference type="PANTHER" id="PTHR22811">
    <property type="entry name" value="TRANSMEMBRANE EMP24 DOMAIN-CONTAINING PROTEIN"/>
    <property type="match status" value="1"/>
</dbReference>
<evidence type="ECO:0000313" key="9">
    <source>
        <dbReference type="EMBL" id="KAG7367023.1"/>
    </source>
</evidence>
<keyword evidence="3 7" id="KW-0812">Transmembrane</keyword>
<gene>
    <name evidence="9" type="ORF">IV203_029693</name>
</gene>
<evidence type="ECO:0000256" key="2">
    <source>
        <dbReference type="ARBA" id="ARBA00007104"/>
    </source>
</evidence>
<protein>
    <submittedName>
        <fullName evidence="9">Emp24/gp25L/p24 family protein</fullName>
    </submittedName>
</protein>
<feature type="transmembrane region" description="Helical" evidence="7">
    <location>
        <begin position="248"/>
        <end position="268"/>
    </location>
</feature>
<accession>A0A9K3LSA0</accession>
<name>A0A9K3LSA0_9STRA</name>
<sequence>MFVVQSNAYPMILEIPESTERCLHLNIPEDDDAHLAFVALPSSTHDEEDGNLPKWISNYKDLEAHFFNQMLEMSKSRNKAALPQRFPQDPPEDVKASMDSFIQYFEGETKSGCQVTLSNPESSTTRSIDAFWFTPLVVNHVRKATRAHENTREASPLEGFSACITNTNEDYPVHIIMDSVLTSEEFGVGDDVLSEDESFQGSHLTPLAEQLAESMAAAKSIIKEMNYMERRESRMRLTADSINARVRYFSYISVGVLLLVTYVQVTYLKRYFKKKKLL</sequence>
<comment type="similarity">
    <text evidence="2">Belongs to the EMP24/GP25L family.</text>
</comment>
<reference evidence="9" key="2">
    <citation type="submission" date="2021-04" db="EMBL/GenBank/DDBJ databases">
        <authorList>
            <person name="Podell S."/>
        </authorList>
    </citation>
    <scope>NUCLEOTIDE SEQUENCE</scope>
    <source>
        <strain evidence="9">Hildebrandi</strain>
    </source>
</reference>
<comment type="subcellular location">
    <subcellularLocation>
        <location evidence="1">Membrane</location>
        <topology evidence="1">Single-pass type I membrane protein</topology>
    </subcellularLocation>
</comment>
<keyword evidence="4" id="KW-0732">Signal</keyword>
<dbReference type="Proteomes" id="UP000693970">
    <property type="component" value="Unassembled WGS sequence"/>
</dbReference>
<evidence type="ECO:0000256" key="5">
    <source>
        <dbReference type="ARBA" id="ARBA00022989"/>
    </source>
</evidence>
<evidence type="ECO:0000256" key="3">
    <source>
        <dbReference type="ARBA" id="ARBA00022692"/>
    </source>
</evidence>
<proteinExistence type="inferred from homology"/>
<evidence type="ECO:0000259" key="8">
    <source>
        <dbReference type="SMART" id="SM01190"/>
    </source>
</evidence>
<evidence type="ECO:0000313" key="10">
    <source>
        <dbReference type="Proteomes" id="UP000693970"/>
    </source>
</evidence>
<organism evidence="9 10">
    <name type="scientific">Nitzschia inconspicua</name>
    <dbReference type="NCBI Taxonomy" id="303405"/>
    <lineage>
        <taxon>Eukaryota</taxon>
        <taxon>Sar</taxon>
        <taxon>Stramenopiles</taxon>
        <taxon>Ochrophyta</taxon>
        <taxon>Bacillariophyta</taxon>
        <taxon>Bacillariophyceae</taxon>
        <taxon>Bacillariophycidae</taxon>
        <taxon>Bacillariales</taxon>
        <taxon>Bacillariaceae</taxon>
        <taxon>Nitzschia</taxon>
    </lineage>
</organism>
<dbReference type="OrthoDB" id="1929172at2759"/>
<keyword evidence="5 7" id="KW-1133">Transmembrane helix</keyword>
<reference evidence="9" key="1">
    <citation type="journal article" date="2021" name="Sci. Rep.">
        <title>Diploid genomic architecture of Nitzschia inconspicua, an elite biomass production diatom.</title>
        <authorList>
            <person name="Oliver A."/>
            <person name="Podell S."/>
            <person name="Pinowska A."/>
            <person name="Traller J.C."/>
            <person name="Smith S.R."/>
            <person name="McClure R."/>
            <person name="Beliaev A."/>
            <person name="Bohutskyi P."/>
            <person name="Hill E.A."/>
            <person name="Rabines A."/>
            <person name="Zheng H."/>
            <person name="Allen L.Z."/>
            <person name="Kuo A."/>
            <person name="Grigoriev I.V."/>
            <person name="Allen A.E."/>
            <person name="Hazlebeck D."/>
            <person name="Allen E.E."/>
        </authorList>
    </citation>
    <scope>NUCLEOTIDE SEQUENCE</scope>
    <source>
        <strain evidence="9">Hildebrandi</strain>
    </source>
</reference>